<keyword evidence="3" id="KW-1185">Reference proteome</keyword>
<dbReference type="EMBL" id="LQPH01000010">
    <property type="protein sequence ID" value="ORW35064.1"/>
    <property type="molecule type" value="Genomic_DNA"/>
</dbReference>
<organism evidence="2 3">
    <name type="scientific">Mycobacterium nebraskense</name>
    <dbReference type="NCBI Taxonomy" id="244292"/>
    <lineage>
        <taxon>Bacteria</taxon>
        <taxon>Bacillati</taxon>
        <taxon>Actinomycetota</taxon>
        <taxon>Actinomycetes</taxon>
        <taxon>Mycobacteriales</taxon>
        <taxon>Mycobacteriaceae</taxon>
        <taxon>Mycobacterium</taxon>
    </lineage>
</organism>
<dbReference type="RefSeq" id="WP_047322210.1">
    <property type="nucleotide sequence ID" value="NZ_JACKSS010000075.1"/>
</dbReference>
<protein>
    <submittedName>
        <fullName evidence="2">Hydrolase</fullName>
    </submittedName>
</protein>
<dbReference type="SUPFAM" id="SSF53474">
    <property type="entry name" value="alpha/beta-Hydrolases"/>
    <property type="match status" value="1"/>
</dbReference>
<dbReference type="Proteomes" id="UP000193781">
    <property type="component" value="Unassembled WGS sequence"/>
</dbReference>
<evidence type="ECO:0000259" key="1">
    <source>
        <dbReference type="Pfam" id="PF12697"/>
    </source>
</evidence>
<sequence length="290" mass="31605">MKTLTVLDRPSWLPSSAWPWETYALSQDRGRIAVTDIGGGPTLLFVHVGSWSFVWRDVLLRLQDNFRCVVVDAPGCGLSDRLPLPTLAEAGEAVAAVIDALQLRDVTLVAHDLGGPAGFLAAARRADRVAALAAVNCFAWTPTGPAFRGMLAAMGSAPVRELDAATGVLPRITSTSFGVGRHWSRADRAVFRAGIDASARRAWHAYFRDARGAPELYAEVDAALRNDLTDRPLLTVFGQFNDPLRFQPRWKALFPAARQLKVRRGNHFPMCDDPDLVAAALTSFVRPPHS</sequence>
<dbReference type="Gene3D" id="3.40.50.1820">
    <property type="entry name" value="alpha/beta hydrolase"/>
    <property type="match status" value="1"/>
</dbReference>
<dbReference type="AlphaFoldDB" id="A0A1X2A1V2"/>
<evidence type="ECO:0000313" key="2">
    <source>
        <dbReference type="EMBL" id="ORW35064.1"/>
    </source>
</evidence>
<dbReference type="InterPro" id="IPR029058">
    <property type="entry name" value="AB_hydrolase_fold"/>
</dbReference>
<dbReference type="InterPro" id="IPR050228">
    <property type="entry name" value="Carboxylesterase_BioH"/>
</dbReference>
<comment type="caution">
    <text evidence="2">The sequence shown here is derived from an EMBL/GenBank/DDBJ whole genome shotgun (WGS) entry which is preliminary data.</text>
</comment>
<feature type="domain" description="AB hydrolase-1" evidence="1">
    <location>
        <begin position="43"/>
        <end position="280"/>
    </location>
</feature>
<accession>A0A1X2A1V2</accession>
<dbReference type="GO" id="GO:0016787">
    <property type="term" value="F:hydrolase activity"/>
    <property type="evidence" value="ECO:0007669"/>
    <property type="project" value="UniProtKB-KW"/>
</dbReference>
<gene>
    <name evidence="2" type="ORF">AWC17_22655</name>
</gene>
<dbReference type="PANTHER" id="PTHR43194:SF2">
    <property type="entry name" value="PEROXISOMAL MEMBRANE PROTEIN LPX1"/>
    <property type="match status" value="1"/>
</dbReference>
<keyword evidence="2" id="KW-0378">Hydrolase</keyword>
<dbReference type="PANTHER" id="PTHR43194">
    <property type="entry name" value="HYDROLASE ALPHA/BETA FOLD FAMILY"/>
    <property type="match status" value="1"/>
</dbReference>
<dbReference type="Pfam" id="PF12697">
    <property type="entry name" value="Abhydrolase_6"/>
    <property type="match status" value="1"/>
</dbReference>
<proteinExistence type="predicted"/>
<reference evidence="2 3" key="1">
    <citation type="submission" date="2016-01" db="EMBL/GenBank/DDBJ databases">
        <title>The new phylogeny of the genus Mycobacterium.</title>
        <authorList>
            <person name="Tarcisio F."/>
            <person name="Conor M."/>
            <person name="Antonella G."/>
            <person name="Elisabetta G."/>
            <person name="Giulia F.S."/>
            <person name="Sara T."/>
            <person name="Anna F."/>
            <person name="Clotilde B."/>
            <person name="Roberto B."/>
            <person name="Veronica D.S."/>
            <person name="Fabio R."/>
            <person name="Monica P."/>
            <person name="Olivier J."/>
            <person name="Enrico T."/>
            <person name="Nicola S."/>
        </authorList>
    </citation>
    <scope>NUCLEOTIDE SEQUENCE [LARGE SCALE GENOMIC DNA]</scope>
    <source>
        <strain evidence="2 3">DSM 44803</strain>
    </source>
</reference>
<dbReference type="InterPro" id="IPR000073">
    <property type="entry name" value="AB_hydrolase_1"/>
</dbReference>
<dbReference type="STRING" id="244292.ABW17_07260"/>
<dbReference type="OrthoDB" id="812569at2"/>
<evidence type="ECO:0000313" key="3">
    <source>
        <dbReference type="Proteomes" id="UP000193781"/>
    </source>
</evidence>
<name>A0A1X2A1V2_9MYCO</name>